<protein>
    <submittedName>
        <fullName evidence="2">Uncharacterized protein</fullName>
    </submittedName>
</protein>
<evidence type="ECO:0000313" key="3">
    <source>
        <dbReference type="Proteomes" id="UP001152747"/>
    </source>
</evidence>
<feature type="region of interest" description="Disordered" evidence="1">
    <location>
        <begin position="41"/>
        <end position="77"/>
    </location>
</feature>
<name>A0A9P1J2X3_9PELO</name>
<feature type="compositionally biased region" description="Polar residues" evidence="1">
    <location>
        <begin position="66"/>
        <end position="77"/>
    </location>
</feature>
<organism evidence="2 3">
    <name type="scientific">Caenorhabditis angaria</name>
    <dbReference type="NCBI Taxonomy" id="860376"/>
    <lineage>
        <taxon>Eukaryota</taxon>
        <taxon>Metazoa</taxon>
        <taxon>Ecdysozoa</taxon>
        <taxon>Nematoda</taxon>
        <taxon>Chromadorea</taxon>
        <taxon>Rhabditida</taxon>
        <taxon>Rhabditina</taxon>
        <taxon>Rhabditomorpha</taxon>
        <taxon>Rhabditoidea</taxon>
        <taxon>Rhabditidae</taxon>
        <taxon>Peloderinae</taxon>
        <taxon>Caenorhabditis</taxon>
    </lineage>
</organism>
<comment type="caution">
    <text evidence="2">The sequence shown here is derived from an EMBL/GenBank/DDBJ whole genome shotgun (WGS) entry which is preliminary data.</text>
</comment>
<dbReference type="EMBL" id="CANHGI010000006">
    <property type="protein sequence ID" value="CAI5455928.1"/>
    <property type="molecule type" value="Genomic_DNA"/>
</dbReference>
<accession>A0A9P1J2X3</accession>
<gene>
    <name evidence="2" type="ORF">CAMP_LOCUS18565</name>
</gene>
<evidence type="ECO:0000256" key="1">
    <source>
        <dbReference type="SAM" id="MobiDB-lite"/>
    </source>
</evidence>
<dbReference type="AlphaFoldDB" id="A0A9P1J2X3"/>
<proteinExistence type="predicted"/>
<dbReference type="Proteomes" id="UP001152747">
    <property type="component" value="Unassembled WGS sequence"/>
</dbReference>
<reference evidence="2" key="1">
    <citation type="submission" date="2022-11" db="EMBL/GenBank/DDBJ databases">
        <authorList>
            <person name="Kikuchi T."/>
        </authorList>
    </citation>
    <scope>NUCLEOTIDE SEQUENCE</scope>
    <source>
        <strain evidence="2">PS1010</strain>
    </source>
</reference>
<evidence type="ECO:0000313" key="2">
    <source>
        <dbReference type="EMBL" id="CAI5455928.1"/>
    </source>
</evidence>
<keyword evidence="3" id="KW-1185">Reference proteome</keyword>
<sequence length="77" mass="8901">MANEVHQKYDILCHLNEIPLLGRECVPKFWKIIEAEPAKDSPACEIPPSTPKKTKENHKRQCDFIDNSSPTPKQIRF</sequence>